<gene>
    <name evidence="1" type="ORF">CASFOL_025859</name>
</gene>
<dbReference type="EMBL" id="JAVIJP010000032">
    <property type="protein sequence ID" value="KAL3632875.1"/>
    <property type="molecule type" value="Genomic_DNA"/>
</dbReference>
<evidence type="ECO:0000313" key="1">
    <source>
        <dbReference type="EMBL" id="KAL3632875.1"/>
    </source>
</evidence>
<dbReference type="Proteomes" id="UP001632038">
    <property type="component" value="Unassembled WGS sequence"/>
</dbReference>
<protein>
    <submittedName>
        <fullName evidence="1">Uncharacterized protein</fullName>
    </submittedName>
</protein>
<keyword evidence="2" id="KW-1185">Reference proteome</keyword>
<reference evidence="2" key="1">
    <citation type="journal article" date="2024" name="IScience">
        <title>Strigolactones Initiate the Formation of Haustorium-like Structures in Castilleja.</title>
        <authorList>
            <person name="Buerger M."/>
            <person name="Peterson D."/>
            <person name="Chory J."/>
        </authorList>
    </citation>
    <scope>NUCLEOTIDE SEQUENCE [LARGE SCALE GENOMIC DNA]</scope>
</reference>
<sequence length="144" mass="16841">MSCSHIINPSKKMSSQTNPLINQDFNDHHRQPATNFRWPLGLKRRQRLPIVRLGGKKTRRGFFLRRLCKKAKLKWLRVKYRNMANELKKYYKSLVKEILEGGRAIESFQHRMLLEASFAIPVMGLSSYPSIRGQCTSNFSPCFL</sequence>
<proteinExistence type="predicted"/>
<dbReference type="PANTHER" id="PTHR34788">
    <property type="entry name" value="F15I1.22"/>
    <property type="match status" value="1"/>
</dbReference>
<dbReference type="AlphaFoldDB" id="A0ABD3CW24"/>
<evidence type="ECO:0000313" key="2">
    <source>
        <dbReference type="Proteomes" id="UP001632038"/>
    </source>
</evidence>
<organism evidence="1 2">
    <name type="scientific">Castilleja foliolosa</name>
    <dbReference type="NCBI Taxonomy" id="1961234"/>
    <lineage>
        <taxon>Eukaryota</taxon>
        <taxon>Viridiplantae</taxon>
        <taxon>Streptophyta</taxon>
        <taxon>Embryophyta</taxon>
        <taxon>Tracheophyta</taxon>
        <taxon>Spermatophyta</taxon>
        <taxon>Magnoliopsida</taxon>
        <taxon>eudicotyledons</taxon>
        <taxon>Gunneridae</taxon>
        <taxon>Pentapetalae</taxon>
        <taxon>asterids</taxon>
        <taxon>lamiids</taxon>
        <taxon>Lamiales</taxon>
        <taxon>Orobanchaceae</taxon>
        <taxon>Pedicularideae</taxon>
        <taxon>Castillejinae</taxon>
        <taxon>Castilleja</taxon>
    </lineage>
</organism>
<name>A0ABD3CW24_9LAMI</name>
<comment type="caution">
    <text evidence="1">The sequence shown here is derived from an EMBL/GenBank/DDBJ whole genome shotgun (WGS) entry which is preliminary data.</text>
</comment>
<accession>A0ABD3CW24</accession>
<dbReference type="PANTHER" id="PTHR34788:SF4">
    <property type="entry name" value="F15I1.22"/>
    <property type="match status" value="1"/>
</dbReference>